<gene>
    <name evidence="2" type="ORF">SNAT2548_LOCUS33811</name>
</gene>
<reference evidence="2" key="1">
    <citation type="submission" date="2021-02" db="EMBL/GenBank/DDBJ databases">
        <authorList>
            <person name="Dougan E. K."/>
            <person name="Rhodes N."/>
            <person name="Thang M."/>
            <person name="Chan C."/>
        </authorList>
    </citation>
    <scope>NUCLEOTIDE SEQUENCE</scope>
</reference>
<protein>
    <submittedName>
        <fullName evidence="2">Uncharacterized protein</fullName>
    </submittedName>
</protein>
<name>A0A812V087_9DINO</name>
<comment type="caution">
    <text evidence="2">The sequence shown here is derived from an EMBL/GenBank/DDBJ whole genome shotgun (WGS) entry which is preliminary data.</text>
</comment>
<proteinExistence type="predicted"/>
<keyword evidence="3" id="KW-1185">Reference proteome</keyword>
<feature type="region of interest" description="Disordered" evidence="1">
    <location>
        <begin position="81"/>
        <end position="106"/>
    </location>
</feature>
<organism evidence="2 3">
    <name type="scientific">Symbiodinium natans</name>
    <dbReference type="NCBI Taxonomy" id="878477"/>
    <lineage>
        <taxon>Eukaryota</taxon>
        <taxon>Sar</taxon>
        <taxon>Alveolata</taxon>
        <taxon>Dinophyceae</taxon>
        <taxon>Suessiales</taxon>
        <taxon>Symbiodiniaceae</taxon>
        <taxon>Symbiodinium</taxon>
    </lineage>
</organism>
<evidence type="ECO:0000256" key="1">
    <source>
        <dbReference type="SAM" id="MobiDB-lite"/>
    </source>
</evidence>
<feature type="compositionally biased region" description="Basic and acidic residues" evidence="1">
    <location>
        <begin position="82"/>
        <end position="98"/>
    </location>
</feature>
<dbReference type="Proteomes" id="UP000604046">
    <property type="component" value="Unassembled WGS sequence"/>
</dbReference>
<accession>A0A812V087</accession>
<evidence type="ECO:0000313" key="2">
    <source>
        <dbReference type="EMBL" id="CAE7594046.1"/>
    </source>
</evidence>
<dbReference type="AlphaFoldDB" id="A0A812V087"/>
<sequence length="191" mass="21675">MMQEGHLQAWGHVAQVRDCVVESTLRCRDGVTYPVLSAGLMVESRCEMLCTCRRSAGPLHKRPWAMRAGTSAELQALNFAEQEPKSEKPPPENSRKPCESPVKASARRHVCRPPKTIAVSLHRLRRLVRYTPEMRREAPAQYNLRGVLLFLCEWTRIQPYMTTTATTTAGTMDAASELWAECRFPDLHEIL</sequence>
<dbReference type="EMBL" id="CAJNDS010002779">
    <property type="protein sequence ID" value="CAE7594046.1"/>
    <property type="molecule type" value="Genomic_DNA"/>
</dbReference>
<evidence type="ECO:0000313" key="3">
    <source>
        <dbReference type="Proteomes" id="UP000604046"/>
    </source>
</evidence>